<feature type="binding site" evidence="9">
    <location>
        <begin position="9"/>
        <end position="11"/>
    </location>
    <ligand>
        <name>substrate</name>
    </ligand>
</feature>
<dbReference type="OrthoDB" id="9775849at2"/>
<dbReference type="AlphaFoldDB" id="A0A4Q9VUB5"/>
<name>A0A4Q9VUB5_9HYPH</name>
<feature type="domain" description="Carbohydrate kinase PfkB" evidence="10">
    <location>
        <begin position="2"/>
        <end position="295"/>
    </location>
</feature>
<evidence type="ECO:0000313" key="12">
    <source>
        <dbReference type="Proteomes" id="UP000292781"/>
    </source>
</evidence>
<keyword evidence="5 9" id="KW-0067">ATP-binding</keyword>
<accession>A0A4Q9VUB5</accession>
<comment type="catalytic activity">
    <reaction evidence="9">
        <text>D-ribose + ATP = D-ribose 5-phosphate + ADP + H(+)</text>
        <dbReference type="Rhea" id="RHEA:13697"/>
        <dbReference type="ChEBI" id="CHEBI:15378"/>
        <dbReference type="ChEBI" id="CHEBI:30616"/>
        <dbReference type="ChEBI" id="CHEBI:47013"/>
        <dbReference type="ChEBI" id="CHEBI:78346"/>
        <dbReference type="ChEBI" id="CHEBI:456216"/>
        <dbReference type="EC" id="2.7.1.15"/>
    </reaction>
</comment>
<dbReference type="InterPro" id="IPR002139">
    <property type="entry name" value="Ribo/fructo_kinase"/>
</dbReference>
<dbReference type="CDD" id="cd01174">
    <property type="entry name" value="ribokinase"/>
    <property type="match status" value="1"/>
</dbReference>
<sequence>MITVFGSINVDLVSRVARLPRVGETLPGSDVVAVAGGKGANQALAARRAGAAGRMIGAVGDDSFAAVALSGLDAAGVDLSGVARRARFATGLAIISVTDSGENAIVLSPGANRTVDRDLAAAARFAPGDLLLLQMEVSEAESLAVAARARLAGARVMLSLAPFRPLPAEAFTDVDVVVVNAGEAADLAGHLGVVAPGATVGPSTIAAAIADRLGLTVVVTLGGEGVVAATPDGTVHRVPALAVTPIDTTGAGDTFTGVLAAGLSAGLDLAAAMARAAAAGSLACLELGAQAAMPSAAAIDRALADGVAVP</sequence>
<dbReference type="PANTHER" id="PTHR10584:SF166">
    <property type="entry name" value="RIBOKINASE"/>
    <property type="match status" value="1"/>
</dbReference>
<reference evidence="11 12" key="1">
    <citation type="submission" date="2019-02" db="EMBL/GenBank/DDBJ databases">
        <title>Siculibacillus lacustris gen. nov., sp. nov., a new rosette-forming bacterium isolated from a freshwater crater lake (Lake St. Ana, Romania).</title>
        <authorList>
            <person name="Felfoldi T."/>
            <person name="Marton Z."/>
            <person name="Szabo A."/>
            <person name="Mentes A."/>
            <person name="Boka K."/>
            <person name="Marialigeti K."/>
            <person name="Mathe I."/>
            <person name="Koncz M."/>
            <person name="Schumann P."/>
            <person name="Toth E."/>
        </authorList>
    </citation>
    <scope>NUCLEOTIDE SEQUENCE [LARGE SCALE GENOMIC DNA]</scope>
    <source>
        <strain evidence="11 12">SA-279</strain>
    </source>
</reference>
<dbReference type="Gene3D" id="3.40.1190.20">
    <property type="match status" value="1"/>
</dbReference>
<feature type="binding site" evidence="9">
    <location>
        <position position="253"/>
    </location>
    <ligand>
        <name>substrate</name>
    </ligand>
</feature>
<dbReference type="InterPro" id="IPR029056">
    <property type="entry name" value="Ribokinase-like"/>
</dbReference>
<dbReference type="GO" id="GO:0005829">
    <property type="term" value="C:cytosol"/>
    <property type="evidence" value="ECO:0007669"/>
    <property type="project" value="TreeGrafter"/>
</dbReference>
<dbReference type="SUPFAM" id="SSF53613">
    <property type="entry name" value="Ribokinase-like"/>
    <property type="match status" value="1"/>
</dbReference>
<protein>
    <recommendedName>
        <fullName evidence="9">Ribokinase</fullName>
        <shortName evidence="9">RK</shortName>
        <ecNumber evidence="9">2.7.1.15</ecNumber>
    </recommendedName>
</protein>
<comment type="function">
    <text evidence="9">Catalyzes the phosphorylation of ribose at O-5 in a reaction requiring ATP and magnesium. The resulting D-ribose-5-phosphate can then be used either for sythesis of nucleotides, histidine, and tryptophan, or as a component of the pentose phosphate pathway.</text>
</comment>
<dbReference type="InterPro" id="IPR011877">
    <property type="entry name" value="Ribokinase"/>
</dbReference>
<comment type="similarity">
    <text evidence="9">Belongs to the carbohydrate kinase PfkB family. Ribokinase subfamily.</text>
</comment>
<evidence type="ECO:0000256" key="5">
    <source>
        <dbReference type="ARBA" id="ARBA00022840"/>
    </source>
</evidence>
<comment type="pathway">
    <text evidence="9">Carbohydrate metabolism; D-ribose degradation; D-ribose 5-phosphate from beta-D-ribopyranose: step 2/2.</text>
</comment>
<dbReference type="Pfam" id="PF00294">
    <property type="entry name" value="PfkB"/>
    <property type="match status" value="1"/>
</dbReference>
<feature type="binding site" evidence="9">
    <location>
        <position position="249"/>
    </location>
    <ligand>
        <name>K(+)</name>
        <dbReference type="ChEBI" id="CHEBI:29103"/>
    </ligand>
</feature>
<dbReference type="UniPathway" id="UPA00916">
    <property type="reaction ID" value="UER00889"/>
</dbReference>
<feature type="binding site" evidence="9">
    <location>
        <begin position="252"/>
        <end position="253"/>
    </location>
    <ligand>
        <name>ATP</name>
        <dbReference type="ChEBI" id="CHEBI:30616"/>
    </ligand>
</feature>
<keyword evidence="3 9" id="KW-0547">Nucleotide-binding</keyword>
<evidence type="ECO:0000256" key="9">
    <source>
        <dbReference type="HAMAP-Rule" id="MF_01987"/>
    </source>
</evidence>
<feature type="binding site" evidence="9">
    <location>
        <position position="247"/>
    </location>
    <ligand>
        <name>K(+)</name>
        <dbReference type="ChEBI" id="CHEBI:29103"/>
    </ligand>
</feature>
<dbReference type="PRINTS" id="PR00990">
    <property type="entry name" value="RIBOKINASE"/>
</dbReference>
<organism evidence="11 12">
    <name type="scientific">Siculibacillus lacustris</name>
    <dbReference type="NCBI Taxonomy" id="1549641"/>
    <lineage>
        <taxon>Bacteria</taxon>
        <taxon>Pseudomonadati</taxon>
        <taxon>Pseudomonadota</taxon>
        <taxon>Alphaproteobacteria</taxon>
        <taxon>Hyphomicrobiales</taxon>
        <taxon>Ancalomicrobiaceae</taxon>
        <taxon>Siculibacillus</taxon>
    </lineage>
</organism>
<evidence type="ECO:0000256" key="4">
    <source>
        <dbReference type="ARBA" id="ARBA00022777"/>
    </source>
</evidence>
<comment type="cofactor">
    <cofactor evidence="9">
        <name>Mg(2+)</name>
        <dbReference type="ChEBI" id="CHEBI:18420"/>
    </cofactor>
    <text evidence="9">Requires a divalent cation, most likely magnesium in vivo, as an electrophilic catalyst to aid phosphoryl group transfer. It is the chelate of the metal and the nucleotide that is the actual substrate.</text>
</comment>
<evidence type="ECO:0000256" key="2">
    <source>
        <dbReference type="ARBA" id="ARBA00022723"/>
    </source>
</evidence>
<feature type="binding site" evidence="9">
    <location>
        <position position="283"/>
    </location>
    <ligand>
        <name>K(+)</name>
        <dbReference type="ChEBI" id="CHEBI:29103"/>
    </ligand>
</feature>
<dbReference type="EC" id="2.7.1.15" evidence="9"/>
<evidence type="ECO:0000256" key="7">
    <source>
        <dbReference type="ARBA" id="ARBA00022958"/>
    </source>
</evidence>
<keyword evidence="4 9" id="KW-0418">Kinase</keyword>
<keyword evidence="2 9" id="KW-0479">Metal-binding</keyword>
<feature type="active site" description="Proton acceptor" evidence="9">
    <location>
        <position position="253"/>
    </location>
</feature>
<keyword evidence="8 9" id="KW-0119">Carbohydrate metabolism</keyword>
<dbReference type="GO" id="GO:0005524">
    <property type="term" value="F:ATP binding"/>
    <property type="evidence" value="ECO:0007669"/>
    <property type="project" value="UniProtKB-UniRule"/>
</dbReference>
<dbReference type="GO" id="GO:0019303">
    <property type="term" value="P:D-ribose catabolic process"/>
    <property type="evidence" value="ECO:0007669"/>
    <property type="project" value="UniProtKB-UniRule"/>
</dbReference>
<comment type="caution">
    <text evidence="11">The sequence shown here is derived from an EMBL/GenBank/DDBJ whole genome shotgun (WGS) entry which is preliminary data.</text>
</comment>
<evidence type="ECO:0000259" key="10">
    <source>
        <dbReference type="Pfam" id="PF00294"/>
    </source>
</evidence>
<dbReference type="GO" id="GO:0004747">
    <property type="term" value="F:ribokinase activity"/>
    <property type="evidence" value="ECO:0007669"/>
    <property type="project" value="UniProtKB-UniRule"/>
</dbReference>
<feature type="binding site" evidence="9">
    <location>
        <begin position="37"/>
        <end position="41"/>
    </location>
    <ligand>
        <name>substrate</name>
    </ligand>
</feature>
<dbReference type="HAMAP" id="MF_01987">
    <property type="entry name" value="Ribokinase"/>
    <property type="match status" value="1"/>
</dbReference>
<keyword evidence="7 9" id="KW-0630">Potassium</keyword>
<gene>
    <name evidence="9" type="primary">rbsK</name>
    <name evidence="11" type="ORF">EYW49_05760</name>
</gene>
<keyword evidence="6 9" id="KW-0460">Magnesium</keyword>
<feature type="binding site" evidence="9">
    <location>
        <position position="286"/>
    </location>
    <ligand>
        <name>K(+)</name>
        <dbReference type="ChEBI" id="CHEBI:29103"/>
    </ligand>
</feature>
<dbReference type="RefSeq" id="WP_131307123.1">
    <property type="nucleotide sequence ID" value="NZ_SJFN01000006.1"/>
</dbReference>
<evidence type="ECO:0000313" key="11">
    <source>
        <dbReference type="EMBL" id="TBW39762.1"/>
    </source>
</evidence>
<comment type="activity regulation">
    <text evidence="9">Activated by a monovalent cation that binds near, but not in, the active site. The most likely occupant of the site in vivo is potassium. Ion binding induces a conformational change that may alter substrate affinity.</text>
</comment>
<evidence type="ECO:0000256" key="1">
    <source>
        <dbReference type="ARBA" id="ARBA00022679"/>
    </source>
</evidence>
<dbReference type="InterPro" id="IPR011611">
    <property type="entry name" value="PfkB_dom"/>
</dbReference>
<comment type="subunit">
    <text evidence="9">Homodimer.</text>
</comment>
<comment type="caution">
    <text evidence="9">Lacks conserved residue(s) required for the propagation of feature annotation.</text>
</comment>
<feature type="binding site" evidence="9">
    <location>
        <position position="288"/>
    </location>
    <ligand>
        <name>K(+)</name>
        <dbReference type="ChEBI" id="CHEBI:29103"/>
    </ligand>
</feature>
<keyword evidence="1 9" id="KW-0808">Transferase</keyword>
<keyword evidence="9" id="KW-0963">Cytoplasm</keyword>
<dbReference type="Proteomes" id="UP000292781">
    <property type="component" value="Unassembled WGS sequence"/>
</dbReference>
<evidence type="ECO:0000256" key="6">
    <source>
        <dbReference type="ARBA" id="ARBA00022842"/>
    </source>
</evidence>
<proteinExistence type="inferred from homology"/>
<comment type="subcellular location">
    <subcellularLocation>
        <location evidence="9">Cytoplasm</location>
    </subcellularLocation>
</comment>
<feature type="binding site" evidence="9">
    <location>
        <begin position="220"/>
        <end position="225"/>
    </location>
    <ligand>
        <name>ATP</name>
        <dbReference type="ChEBI" id="CHEBI:30616"/>
    </ligand>
</feature>
<feature type="binding site" evidence="9">
    <location>
        <position position="180"/>
    </location>
    <ligand>
        <name>ATP</name>
        <dbReference type="ChEBI" id="CHEBI:30616"/>
    </ligand>
</feature>
<evidence type="ECO:0000256" key="8">
    <source>
        <dbReference type="ARBA" id="ARBA00023277"/>
    </source>
</evidence>
<dbReference type="GO" id="GO:0046872">
    <property type="term" value="F:metal ion binding"/>
    <property type="evidence" value="ECO:0007669"/>
    <property type="project" value="UniProtKB-KW"/>
</dbReference>
<feature type="binding site" evidence="9">
    <location>
        <position position="136"/>
    </location>
    <ligand>
        <name>substrate</name>
    </ligand>
</feature>
<dbReference type="PANTHER" id="PTHR10584">
    <property type="entry name" value="SUGAR KINASE"/>
    <property type="match status" value="1"/>
</dbReference>
<keyword evidence="12" id="KW-1185">Reference proteome</keyword>
<dbReference type="EMBL" id="SJFN01000006">
    <property type="protein sequence ID" value="TBW39762.1"/>
    <property type="molecule type" value="Genomic_DNA"/>
</dbReference>
<evidence type="ECO:0000256" key="3">
    <source>
        <dbReference type="ARBA" id="ARBA00022741"/>
    </source>
</evidence>